<keyword evidence="8" id="KW-1278">Translocase</keyword>
<dbReference type="Pfam" id="PF00122">
    <property type="entry name" value="E1-E2_ATPase"/>
    <property type="match status" value="1"/>
</dbReference>
<dbReference type="InterPro" id="IPR008250">
    <property type="entry name" value="ATPase_P-typ_transduc_dom_A_sf"/>
</dbReference>
<dbReference type="SUPFAM" id="SSF81660">
    <property type="entry name" value="Metal cation-transporting ATPase, ATP-binding domain N"/>
    <property type="match status" value="1"/>
</dbReference>
<evidence type="ECO:0000256" key="2">
    <source>
        <dbReference type="ARBA" id="ARBA00005675"/>
    </source>
</evidence>
<dbReference type="InterPro" id="IPR023298">
    <property type="entry name" value="ATPase_P-typ_TM_dom_sf"/>
</dbReference>
<dbReference type="Gene3D" id="2.70.150.10">
    <property type="entry name" value="Calcium-transporting ATPase, cytoplasmic transduction domain A"/>
    <property type="match status" value="1"/>
</dbReference>
<evidence type="ECO:0000256" key="10">
    <source>
        <dbReference type="ARBA" id="ARBA00023136"/>
    </source>
</evidence>
<dbReference type="SUPFAM" id="SSF81653">
    <property type="entry name" value="Calcium ATPase, transduction domain A"/>
    <property type="match status" value="1"/>
</dbReference>
<evidence type="ECO:0000259" key="12">
    <source>
        <dbReference type="SMART" id="SM00831"/>
    </source>
</evidence>
<dbReference type="SFLD" id="SFLDF00027">
    <property type="entry name" value="p-type_atpase"/>
    <property type="match status" value="1"/>
</dbReference>
<keyword evidence="5" id="KW-0547">Nucleotide-binding</keyword>
<dbReference type="Gene3D" id="1.20.1110.10">
    <property type="entry name" value="Calcium-transporting ATPase, transmembrane domain"/>
    <property type="match status" value="3"/>
</dbReference>
<dbReference type="PRINTS" id="PR00119">
    <property type="entry name" value="CATATPASE"/>
</dbReference>
<accession>A0A1F8GC50</accession>
<feature type="transmembrane region" description="Helical" evidence="11">
    <location>
        <begin position="840"/>
        <end position="864"/>
    </location>
</feature>
<protein>
    <recommendedName>
        <fullName evidence="12">Cation-transporting P-type ATPase N-terminal domain-containing protein</fullName>
    </recommendedName>
</protein>
<feature type="domain" description="Cation-transporting P-type ATPase N-terminal" evidence="12">
    <location>
        <begin position="14"/>
        <end position="88"/>
    </location>
</feature>
<dbReference type="SMART" id="SM00831">
    <property type="entry name" value="Cation_ATPase_N"/>
    <property type="match status" value="1"/>
</dbReference>
<evidence type="ECO:0000313" key="14">
    <source>
        <dbReference type="Proteomes" id="UP000178227"/>
    </source>
</evidence>
<gene>
    <name evidence="13" type="ORF">A2918_00080</name>
</gene>
<evidence type="ECO:0000256" key="5">
    <source>
        <dbReference type="ARBA" id="ARBA00022741"/>
    </source>
</evidence>
<dbReference type="GO" id="GO:0012505">
    <property type="term" value="C:endomembrane system"/>
    <property type="evidence" value="ECO:0007669"/>
    <property type="project" value="UniProtKB-SubCell"/>
</dbReference>
<dbReference type="PANTHER" id="PTHR43294">
    <property type="entry name" value="SODIUM/POTASSIUM-TRANSPORTING ATPASE SUBUNIT ALPHA"/>
    <property type="match status" value="1"/>
</dbReference>
<evidence type="ECO:0000256" key="11">
    <source>
        <dbReference type="SAM" id="Phobius"/>
    </source>
</evidence>
<dbReference type="Pfam" id="PF00689">
    <property type="entry name" value="Cation_ATPase_C"/>
    <property type="match status" value="1"/>
</dbReference>
<dbReference type="InterPro" id="IPR023299">
    <property type="entry name" value="ATPase_P-typ_cyto_dom_N"/>
</dbReference>
<reference evidence="13 14" key="1">
    <citation type="journal article" date="2016" name="Nat. Commun.">
        <title>Thousands of microbial genomes shed light on interconnected biogeochemical processes in an aquifer system.</title>
        <authorList>
            <person name="Anantharaman K."/>
            <person name="Brown C.T."/>
            <person name="Hug L.A."/>
            <person name="Sharon I."/>
            <person name="Castelle C.J."/>
            <person name="Probst A.J."/>
            <person name="Thomas B.C."/>
            <person name="Singh A."/>
            <person name="Wilkins M.J."/>
            <person name="Karaoz U."/>
            <person name="Brodie E.L."/>
            <person name="Williams K.H."/>
            <person name="Hubbard S.S."/>
            <person name="Banfield J.F."/>
        </authorList>
    </citation>
    <scope>NUCLEOTIDE SEQUENCE [LARGE SCALE GENOMIC DNA]</scope>
</reference>
<feature type="transmembrane region" description="Helical" evidence="11">
    <location>
        <begin position="806"/>
        <end position="828"/>
    </location>
</feature>
<dbReference type="FunFam" id="2.70.150.10:FF:000160">
    <property type="entry name" value="Sarcoplasmic/endoplasmic reticulum calcium ATPase 1"/>
    <property type="match status" value="1"/>
</dbReference>
<dbReference type="SUPFAM" id="SSF56784">
    <property type="entry name" value="HAD-like"/>
    <property type="match status" value="1"/>
</dbReference>
<dbReference type="GO" id="GO:0005886">
    <property type="term" value="C:plasma membrane"/>
    <property type="evidence" value="ECO:0007669"/>
    <property type="project" value="TreeGrafter"/>
</dbReference>
<evidence type="ECO:0000256" key="6">
    <source>
        <dbReference type="ARBA" id="ARBA00022840"/>
    </source>
</evidence>
<dbReference type="SFLD" id="SFLDG00002">
    <property type="entry name" value="C1.7:_P-type_atpase_like"/>
    <property type="match status" value="1"/>
</dbReference>
<keyword evidence="7" id="KW-0460">Magnesium</keyword>
<keyword evidence="4 11" id="KW-0812">Transmembrane</keyword>
<feature type="transmembrane region" description="Helical" evidence="11">
    <location>
        <begin position="92"/>
        <end position="108"/>
    </location>
</feature>
<dbReference type="InterPro" id="IPR044492">
    <property type="entry name" value="P_typ_ATPase_HD_dom"/>
</dbReference>
<dbReference type="GO" id="GO:0005524">
    <property type="term" value="F:ATP binding"/>
    <property type="evidence" value="ECO:0007669"/>
    <property type="project" value="UniProtKB-KW"/>
</dbReference>
<dbReference type="EMBL" id="MGKI01000012">
    <property type="protein sequence ID" value="OGN22306.1"/>
    <property type="molecule type" value="Genomic_DNA"/>
</dbReference>
<keyword evidence="9 11" id="KW-1133">Transmembrane helix</keyword>
<dbReference type="InterPro" id="IPR059000">
    <property type="entry name" value="ATPase_P-type_domA"/>
</dbReference>
<comment type="caution">
    <text evidence="13">The sequence shown here is derived from an EMBL/GenBank/DDBJ whole genome shotgun (WGS) entry which is preliminary data.</text>
</comment>
<keyword evidence="3" id="KW-0597">Phosphoprotein</keyword>
<evidence type="ECO:0000256" key="1">
    <source>
        <dbReference type="ARBA" id="ARBA00004127"/>
    </source>
</evidence>
<dbReference type="SFLD" id="SFLDS00003">
    <property type="entry name" value="Haloacid_Dehalogenase"/>
    <property type="match status" value="1"/>
</dbReference>
<proteinExistence type="inferred from homology"/>
<dbReference type="Gene3D" id="3.40.50.1000">
    <property type="entry name" value="HAD superfamily/HAD-like"/>
    <property type="match status" value="1"/>
</dbReference>
<keyword evidence="10 11" id="KW-0472">Membrane</keyword>
<feature type="transmembrane region" description="Helical" evidence="11">
    <location>
        <begin position="774"/>
        <end position="794"/>
    </location>
</feature>
<evidence type="ECO:0000256" key="4">
    <source>
        <dbReference type="ARBA" id="ARBA00022692"/>
    </source>
</evidence>
<dbReference type="GO" id="GO:0030007">
    <property type="term" value="P:intracellular potassium ion homeostasis"/>
    <property type="evidence" value="ECO:0007669"/>
    <property type="project" value="TreeGrafter"/>
</dbReference>
<evidence type="ECO:0000313" key="13">
    <source>
        <dbReference type="EMBL" id="OGN22306.1"/>
    </source>
</evidence>
<name>A0A1F8GC50_9BACT</name>
<feature type="transmembrane region" description="Helical" evidence="11">
    <location>
        <begin position="282"/>
        <end position="307"/>
    </location>
</feature>
<dbReference type="GO" id="GO:1990573">
    <property type="term" value="P:potassium ion import across plasma membrane"/>
    <property type="evidence" value="ECO:0007669"/>
    <property type="project" value="TreeGrafter"/>
</dbReference>
<dbReference type="STRING" id="1802694.A2918_00080"/>
<dbReference type="InterPro" id="IPR050510">
    <property type="entry name" value="Cation_transp_ATPase_P-type"/>
</dbReference>
<feature type="transmembrane region" description="Helical" evidence="11">
    <location>
        <begin position="738"/>
        <end position="762"/>
    </location>
</feature>
<dbReference type="Gene3D" id="3.40.1110.10">
    <property type="entry name" value="Calcium-transporting ATPase, cytoplasmic domain N"/>
    <property type="match status" value="1"/>
</dbReference>
<dbReference type="InterPro" id="IPR023214">
    <property type="entry name" value="HAD_sf"/>
</dbReference>
<evidence type="ECO:0000256" key="9">
    <source>
        <dbReference type="ARBA" id="ARBA00022989"/>
    </source>
</evidence>
<dbReference type="GO" id="GO:1902600">
    <property type="term" value="P:proton transmembrane transport"/>
    <property type="evidence" value="ECO:0007669"/>
    <property type="project" value="TreeGrafter"/>
</dbReference>
<dbReference type="Proteomes" id="UP000178227">
    <property type="component" value="Unassembled WGS sequence"/>
</dbReference>
<evidence type="ECO:0000256" key="8">
    <source>
        <dbReference type="ARBA" id="ARBA00022967"/>
    </source>
</evidence>
<dbReference type="InterPro" id="IPR001757">
    <property type="entry name" value="P_typ_ATPase"/>
</dbReference>
<dbReference type="GO" id="GO:0036376">
    <property type="term" value="P:sodium ion export across plasma membrane"/>
    <property type="evidence" value="ECO:0007669"/>
    <property type="project" value="TreeGrafter"/>
</dbReference>
<dbReference type="InterPro" id="IPR036412">
    <property type="entry name" value="HAD-like_sf"/>
</dbReference>
<dbReference type="PANTHER" id="PTHR43294:SF20">
    <property type="entry name" value="P-TYPE ATPASE"/>
    <property type="match status" value="1"/>
</dbReference>
<keyword evidence="6" id="KW-0067">ATP-binding</keyword>
<comment type="similarity">
    <text evidence="2">Belongs to the cation transport ATPase (P-type) (TC 3.A.3) family. Type IIA subfamily.</text>
</comment>
<dbReference type="NCBIfam" id="TIGR01494">
    <property type="entry name" value="ATPase_P-type"/>
    <property type="match status" value="3"/>
</dbReference>
<dbReference type="PROSITE" id="PS00154">
    <property type="entry name" value="ATPASE_E1_E2"/>
    <property type="match status" value="1"/>
</dbReference>
<sequence>MTNLELMNKTQDQLFWSLPVQKVIEILDTDVRSGLLESEVTRRIKIFGPNVIEKPRRAPGLFILLNQFKSPLILILLFAGVVTLFIAHYRDALFIFAAVIANTALGFYQEYKAEKALAELKTYLKQRARVIRDGIEREIDAAELVPGDIVHLAQGDRIPADGRLIFVNDLQADEAILTGESLPVSKSVDPVSAEATIGDQYSIVFAGTLVTQGMGTAVICRTDFSTELGKIATLVAESQREETPLQNAIKRFSVKAGIVLSVFTLIIFGIGIALGYSRVDMFLTSIAIAVSAVPEGLPVAMTVILAIGVQRMARRKGVIRKLIAAETLGDTSVIIIDKTGTLTMAKMELSKVLPAVDGGENKLLELAIINTNTFIENPDDSPSEWRISGRVLESALVKEVALRGVLVDAVKKKTLVLSSLPFNAANKFSASLIHDGEKHLLVFFGAPDIFINRSTLNDTERDAALKEIGSLAESGELVVGVATKEVEKKEDFIFSKDLKLTGLLFQGLITLRDPIRPNVKEAVRKVQESGIRVIVMTGDHRGTAEAVAREVGLYIEKKGTLDSSELKLLSDEDLKKRLPFLRVISRVSPTDKMRIVKVFQETGEVVAMTGDGVNDAPSIKQADIGVAMGSGTEVARDVADLVLLDDNFETIAAAVEEGRQIMHNIRKVLVYLLSDTADELFLIGGALLTGLALPLNALQILWVNFFSDSFPAVAFAFEKNIDGLTYRPQSTKAGLFDPVMKFLILFIGLSTSAFLFVLYWLLLRVGFPEDLVRTFIFASFGSYTLFLAFSLRSLEKNIFKYSVFSNRYLVAGVGIGLVLMAMAIYIPFFQSLLKTVSLPFYWLLGVALIALINILAVEFGKWIFRRKRSMGSLKKNN</sequence>
<comment type="subcellular location">
    <subcellularLocation>
        <location evidence="1">Endomembrane system</location>
        <topology evidence="1">Multi-pass membrane protein</topology>
    </subcellularLocation>
</comment>
<dbReference type="GO" id="GO:0006883">
    <property type="term" value="P:intracellular sodium ion homeostasis"/>
    <property type="evidence" value="ECO:0007669"/>
    <property type="project" value="TreeGrafter"/>
</dbReference>
<feature type="transmembrane region" description="Helical" evidence="11">
    <location>
        <begin position="699"/>
        <end position="717"/>
    </location>
</feature>
<dbReference type="AlphaFoldDB" id="A0A1F8GC50"/>
<dbReference type="GO" id="GO:0005391">
    <property type="term" value="F:P-type sodium:potassium-exchanging transporter activity"/>
    <property type="evidence" value="ECO:0007669"/>
    <property type="project" value="TreeGrafter"/>
</dbReference>
<dbReference type="InterPro" id="IPR006068">
    <property type="entry name" value="ATPase_P-typ_cation-transptr_C"/>
</dbReference>
<feature type="transmembrane region" description="Helical" evidence="11">
    <location>
        <begin position="61"/>
        <end position="86"/>
    </location>
</feature>
<organism evidence="13 14">
    <name type="scientific">Candidatus Yanofskybacteria bacterium RIFCSPLOWO2_01_FULL_42_49</name>
    <dbReference type="NCBI Taxonomy" id="1802694"/>
    <lineage>
        <taxon>Bacteria</taxon>
        <taxon>Candidatus Yanofskyibacteriota</taxon>
    </lineage>
</organism>
<evidence type="ECO:0000256" key="3">
    <source>
        <dbReference type="ARBA" id="ARBA00022553"/>
    </source>
</evidence>
<dbReference type="SUPFAM" id="SSF81665">
    <property type="entry name" value="Calcium ATPase, transmembrane domain M"/>
    <property type="match status" value="1"/>
</dbReference>
<dbReference type="Pfam" id="PF00690">
    <property type="entry name" value="Cation_ATPase_N"/>
    <property type="match status" value="1"/>
</dbReference>
<feature type="transmembrane region" description="Helical" evidence="11">
    <location>
        <begin position="256"/>
        <end position="276"/>
    </location>
</feature>
<dbReference type="InterPro" id="IPR018303">
    <property type="entry name" value="ATPase_P-typ_P_site"/>
</dbReference>
<evidence type="ECO:0000256" key="7">
    <source>
        <dbReference type="ARBA" id="ARBA00022842"/>
    </source>
</evidence>
<dbReference type="Pfam" id="PF00702">
    <property type="entry name" value="Hydrolase"/>
    <property type="match status" value="1"/>
</dbReference>
<dbReference type="GO" id="GO:0016887">
    <property type="term" value="F:ATP hydrolysis activity"/>
    <property type="evidence" value="ECO:0007669"/>
    <property type="project" value="InterPro"/>
</dbReference>
<feature type="transmembrane region" description="Helical" evidence="11">
    <location>
        <begin position="668"/>
        <end position="693"/>
    </location>
</feature>
<dbReference type="PRINTS" id="PR00120">
    <property type="entry name" value="HATPASE"/>
</dbReference>
<dbReference type="InterPro" id="IPR004014">
    <property type="entry name" value="ATPase_P-typ_cation-transptr_N"/>
</dbReference>